<reference evidence="2 3" key="1">
    <citation type="journal article" date="2015" name="Genome Biol. Evol.">
        <title>Phylogenomic analyses indicate that early fungi evolved digesting cell walls of algal ancestors of land plants.</title>
        <authorList>
            <person name="Chang Y."/>
            <person name="Wang S."/>
            <person name="Sekimoto S."/>
            <person name="Aerts A.L."/>
            <person name="Choi C."/>
            <person name="Clum A."/>
            <person name="LaButti K.M."/>
            <person name="Lindquist E.A."/>
            <person name="Yee Ngan C."/>
            <person name="Ohm R.A."/>
            <person name="Salamov A.A."/>
            <person name="Grigoriev I.V."/>
            <person name="Spatafora J.W."/>
            <person name="Berbee M.L."/>
        </authorList>
    </citation>
    <scope>NUCLEOTIDE SEQUENCE [LARGE SCALE GENOMIC DNA]</scope>
    <source>
        <strain evidence="2 3">NRRL 1564</strain>
    </source>
</reference>
<sequence>MSRLNELEYIHQLLYNLTGDSDHSKCYIVKVHADSSEEINGTPDITTPSTCTSDEYFDSNGTSPSLPESSTCAGYTTPVYLPYNDAPADDNQNESNSSINSNQSESNGSIDINNITDQLLREIPELAELQLPLPTDVHMPPADSTTDNSWLENESTRVVSPAYDNSNLILQAITIIGRSIDVIAQLQLDAIENDDASSDDDIEMDDDEYMASSESEPESEYDTDMDEDEEMTQLVTSVPASPELTTAPIDIEDNDESNISESLPLAPAVVPMLTSSSESSSGDILTTSSHLKSKRLPYMITSSPNLSPPMLSSPTISPEFSCHTSSAIQVMQQAMQALETTRHIPKRKAIAWLAFTEETEHAPYYSVTPSPKWHLKLFRPWMDQAMITDQEIIEPSSSNNGSETMSSSEDQVSHINPSNTTSHLSFSLNS</sequence>
<dbReference type="AlphaFoldDB" id="A0A2G5BMD7"/>
<evidence type="ECO:0000256" key="1">
    <source>
        <dbReference type="SAM" id="MobiDB-lite"/>
    </source>
</evidence>
<feature type="compositionally biased region" description="Low complexity" evidence="1">
    <location>
        <begin position="93"/>
        <end position="110"/>
    </location>
</feature>
<organism evidence="2 3">
    <name type="scientific">Coemansia reversa (strain ATCC 12441 / NRRL 1564)</name>
    <dbReference type="NCBI Taxonomy" id="763665"/>
    <lineage>
        <taxon>Eukaryota</taxon>
        <taxon>Fungi</taxon>
        <taxon>Fungi incertae sedis</taxon>
        <taxon>Zoopagomycota</taxon>
        <taxon>Kickxellomycotina</taxon>
        <taxon>Kickxellomycetes</taxon>
        <taxon>Kickxellales</taxon>
        <taxon>Kickxellaceae</taxon>
        <taxon>Coemansia</taxon>
    </lineage>
</organism>
<dbReference type="EMBL" id="KZ303486">
    <property type="protein sequence ID" value="PIA19797.1"/>
    <property type="molecule type" value="Genomic_DNA"/>
</dbReference>
<proteinExistence type="predicted"/>
<name>A0A2G5BMD7_COERN</name>
<evidence type="ECO:0000313" key="2">
    <source>
        <dbReference type="EMBL" id="PIA19797.1"/>
    </source>
</evidence>
<keyword evidence="3" id="KW-1185">Reference proteome</keyword>
<gene>
    <name evidence="2" type="ORF">COEREDRAFT_5607</name>
</gene>
<feature type="compositionally biased region" description="Low complexity" evidence="1">
    <location>
        <begin position="396"/>
        <end position="409"/>
    </location>
</feature>
<feature type="region of interest" description="Disordered" evidence="1">
    <location>
        <begin position="194"/>
        <end position="226"/>
    </location>
</feature>
<feature type="region of interest" description="Disordered" evidence="1">
    <location>
        <begin position="83"/>
        <end position="110"/>
    </location>
</feature>
<protein>
    <submittedName>
        <fullName evidence="2">Uncharacterized protein</fullName>
    </submittedName>
</protein>
<dbReference type="Proteomes" id="UP000242474">
    <property type="component" value="Unassembled WGS sequence"/>
</dbReference>
<feature type="compositionally biased region" description="Polar residues" evidence="1">
    <location>
        <begin position="413"/>
        <end position="430"/>
    </location>
</feature>
<feature type="region of interest" description="Disordered" evidence="1">
    <location>
        <begin position="394"/>
        <end position="430"/>
    </location>
</feature>
<accession>A0A2G5BMD7</accession>
<evidence type="ECO:0000313" key="3">
    <source>
        <dbReference type="Proteomes" id="UP000242474"/>
    </source>
</evidence>